<name>A0AAJ0HW66_9PEZI</name>
<reference evidence="2" key="1">
    <citation type="journal article" date="2023" name="Mol. Phylogenet. Evol.">
        <title>Genome-scale phylogeny and comparative genomics of the fungal order Sordariales.</title>
        <authorList>
            <person name="Hensen N."/>
            <person name="Bonometti L."/>
            <person name="Westerberg I."/>
            <person name="Brannstrom I.O."/>
            <person name="Guillou S."/>
            <person name="Cros-Aarteil S."/>
            <person name="Calhoun S."/>
            <person name="Haridas S."/>
            <person name="Kuo A."/>
            <person name="Mondo S."/>
            <person name="Pangilinan J."/>
            <person name="Riley R."/>
            <person name="LaButti K."/>
            <person name="Andreopoulos B."/>
            <person name="Lipzen A."/>
            <person name="Chen C."/>
            <person name="Yan M."/>
            <person name="Daum C."/>
            <person name="Ng V."/>
            <person name="Clum A."/>
            <person name="Steindorff A."/>
            <person name="Ohm R.A."/>
            <person name="Martin F."/>
            <person name="Silar P."/>
            <person name="Natvig D.O."/>
            <person name="Lalanne C."/>
            <person name="Gautier V."/>
            <person name="Ament-Velasquez S.L."/>
            <person name="Kruys A."/>
            <person name="Hutchinson M.I."/>
            <person name="Powell A.J."/>
            <person name="Barry K."/>
            <person name="Miller A.N."/>
            <person name="Grigoriev I.V."/>
            <person name="Debuchy R."/>
            <person name="Gladieux P."/>
            <person name="Hiltunen Thoren M."/>
            <person name="Johannesson H."/>
        </authorList>
    </citation>
    <scope>NUCLEOTIDE SEQUENCE</scope>
    <source>
        <strain evidence="2">CBS 955.72</strain>
    </source>
</reference>
<feature type="region of interest" description="Disordered" evidence="1">
    <location>
        <begin position="1"/>
        <end position="37"/>
    </location>
</feature>
<gene>
    <name evidence="2" type="ORF">B0T25DRAFT_576307</name>
</gene>
<dbReference type="EMBL" id="JAUIQD010000001">
    <property type="protein sequence ID" value="KAK3363807.1"/>
    <property type="molecule type" value="Genomic_DNA"/>
</dbReference>
<comment type="caution">
    <text evidence="2">The sequence shown here is derived from an EMBL/GenBank/DDBJ whole genome shotgun (WGS) entry which is preliminary data.</text>
</comment>
<evidence type="ECO:0000313" key="3">
    <source>
        <dbReference type="Proteomes" id="UP001275084"/>
    </source>
</evidence>
<sequence>MMAHQLPSPPTAASGSGGTKRSRRTEASSSSESALGQFGISNLRDRIVAPPRPLPLVTFPSTSDHDSDQVQRQFGAEFKQKAWELMSKIEMGVDKPAIHMDLVARMFRDDPHDIQPTVLIIVDAEWTMKLRCTWEPVVDKLKRYIDQRIADTPSAGSMDICVEMVSKALVLTKYLTIINPEEQESHQLINTWPHIQDGILDILESFDSTAGHMTAISLFRLGFEIESSMNPKTVYVSVDYDSLASGWPLVLDAMQGYVDTFEMDLKVHIEHNLVGHHADFPLVPSELTAGELTTRRNDFNYSLLGLYDKEVKAGSDIGAGCYITRNDNKSSSPMVGTLGCWVQIKVKDKGWMTMGLTCYHVLRPCLKGYMVGATKTQVPGLSEKVVRGCMSDPAQDSACWTADMKGFIPRDMPTLEMVEHPTRIKHNVNITDKQGKIKALKKSHQPTEAKEAELKEVLDFFNNGHQYFGKPFIASGYLRRTKTNGRLDWALIQPFDDSRVGGNALPTVQDWRSKGYMEIQMPNKLDGCVLEPQGISIHDCVKDVTAVHNKVSGFKMGASTRCTAGELSWVKTTCTITEEKYIAGRSQKERRSTEFVFAPVQLDPTIRFGNRGDSGAVVFDDLGRVMGLLFTGERPQQCAAGYSLVTPIEDVFADIKEFSRGQVEDIRLLGEEEDTIMASA</sequence>
<keyword evidence="3" id="KW-1185">Reference proteome</keyword>
<evidence type="ECO:0000256" key="1">
    <source>
        <dbReference type="SAM" id="MobiDB-lite"/>
    </source>
</evidence>
<protein>
    <submittedName>
        <fullName evidence="2">Uncharacterized protein</fullName>
    </submittedName>
</protein>
<evidence type="ECO:0000313" key="2">
    <source>
        <dbReference type="EMBL" id="KAK3363807.1"/>
    </source>
</evidence>
<reference evidence="2" key="2">
    <citation type="submission" date="2023-06" db="EMBL/GenBank/DDBJ databases">
        <authorList>
            <consortium name="Lawrence Berkeley National Laboratory"/>
            <person name="Haridas S."/>
            <person name="Hensen N."/>
            <person name="Bonometti L."/>
            <person name="Westerberg I."/>
            <person name="Brannstrom I.O."/>
            <person name="Guillou S."/>
            <person name="Cros-Aarteil S."/>
            <person name="Calhoun S."/>
            <person name="Kuo A."/>
            <person name="Mondo S."/>
            <person name="Pangilinan J."/>
            <person name="Riley R."/>
            <person name="Labutti K."/>
            <person name="Andreopoulos B."/>
            <person name="Lipzen A."/>
            <person name="Chen C."/>
            <person name="Yanf M."/>
            <person name="Daum C."/>
            <person name="Ng V."/>
            <person name="Clum A."/>
            <person name="Steindorff A."/>
            <person name="Ohm R."/>
            <person name="Martin F."/>
            <person name="Silar P."/>
            <person name="Natvig D."/>
            <person name="Lalanne C."/>
            <person name="Gautier V."/>
            <person name="Ament-Velasquez S.L."/>
            <person name="Kruys A."/>
            <person name="Hutchinson M.I."/>
            <person name="Powell A.J."/>
            <person name="Barry K."/>
            <person name="Miller A.N."/>
            <person name="Grigoriev I.V."/>
            <person name="Debuchy R."/>
            <person name="Gladieux P."/>
            <person name="Thoren M.H."/>
            <person name="Johannesson H."/>
        </authorList>
    </citation>
    <scope>NUCLEOTIDE SEQUENCE</scope>
    <source>
        <strain evidence="2">CBS 955.72</strain>
    </source>
</reference>
<dbReference type="Proteomes" id="UP001275084">
    <property type="component" value="Unassembled WGS sequence"/>
</dbReference>
<accession>A0AAJ0HW66</accession>
<proteinExistence type="predicted"/>
<dbReference type="AlphaFoldDB" id="A0AAJ0HW66"/>
<organism evidence="2 3">
    <name type="scientific">Lasiosphaeria hispida</name>
    <dbReference type="NCBI Taxonomy" id="260671"/>
    <lineage>
        <taxon>Eukaryota</taxon>
        <taxon>Fungi</taxon>
        <taxon>Dikarya</taxon>
        <taxon>Ascomycota</taxon>
        <taxon>Pezizomycotina</taxon>
        <taxon>Sordariomycetes</taxon>
        <taxon>Sordariomycetidae</taxon>
        <taxon>Sordariales</taxon>
        <taxon>Lasiosphaeriaceae</taxon>
        <taxon>Lasiosphaeria</taxon>
    </lineage>
</organism>